<reference evidence="2 3" key="1">
    <citation type="journal article" date="2013" name="PLoS ONE">
        <title>Predicting the Proteins of Angomonas deanei, Strigomonas culicis and Their Respective Endosymbionts Reveals New Aspects of the Trypanosomatidae Family.</title>
        <authorList>
            <person name="Motta M.C."/>
            <person name="Martins A.C."/>
            <person name="de Souza S.S."/>
            <person name="Catta-Preta C.M."/>
            <person name="Silva R."/>
            <person name="Klein C.C."/>
            <person name="de Almeida L.G."/>
            <person name="de Lima Cunha O."/>
            <person name="Ciapina L.P."/>
            <person name="Brocchi M."/>
            <person name="Colabardini A.C."/>
            <person name="de Araujo Lima B."/>
            <person name="Machado C.R."/>
            <person name="de Almeida Soares C.M."/>
            <person name="Probst C.M."/>
            <person name="de Menezes C.B."/>
            <person name="Thompson C.E."/>
            <person name="Bartholomeu D.C."/>
            <person name="Gradia D.F."/>
            <person name="Pavoni D.P."/>
            <person name="Grisard E.C."/>
            <person name="Fantinatti-Garboggini F."/>
            <person name="Marchini F.K."/>
            <person name="Rodrigues-Luiz G.F."/>
            <person name="Wagner G."/>
            <person name="Goldman G.H."/>
            <person name="Fietto J.L."/>
            <person name="Elias M.C."/>
            <person name="Goldman M.H."/>
            <person name="Sagot M.F."/>
            <person name="Pereira M."/>
            <person name="Stoco P.H."/>
            <person name="de Mendonca-Neto R.P."/>
            <person name="Teixeira S.M."/>
            <person name="Maciel T.E."/>
            <person name="de Oliveira Mendes T.A."/>
            <person name="Urmenyi T.P."/>
            <person name="de Souza W."/>
            <person name="Schenkman S."/>
            <person name="de Vasconcelos A.T."/>
        </authorList>
    </citation>
    <scope>NUCLEOTIDE SEQUENCE [LARGE SCALE GENOMIC DNA]</scope>
</reference>
<name>S9TE87_9TRYP</name>
<dbReference type="AlphaFoldDB" id="S9TE87"/>
<feature type="compositionally biased region" description="Low complexity" evidence="1">
    <location>
        <begin position="209"/>
        <end position="220"/>
    </location>
</feature>
<evidence type="ECO:0000313" key="3">
    <source>
        <dbReference type="Proteomes" id="UP000015354"/>
    </source>
</evidence>
<protein>
    <submittedName>
        <fullName evidence="2">Uncharacterized protein</fullName>
    </submittedName>
</protein>
<evidence type="ECO:0000256" key="1">
    <source>
        <dbReference type="SAM" id="MobiDB-lite"/>
    </source>
</evidence>
<evidence type="ECO:0000313" key="2">
    <source>
        <dbReference type="EMBL" id="EPY16372.1"/>
    </source>
</evidence>
<feature type="region of interest" description="Disordered" evidence="1">
    <location>
        <begin position="236"/>
        <end position="255"/>
    </location>
</feature>
<feature type="region of interest" description="Disordered" evidence="1">
    <location>
        <begin position="76"/>
        <end position="102"/>
    </location>
</feature>
<feature type="region of interest" description="Disordered" evidence="1">
    <location>
        <begin position="1"/>
        <end position="25"/>
    </location>
</feature>
<accession>S9TE87</accession>
<feature type="compositionally biased region" description="Basic residues" evidence="1">
    <location>
        <begin position="245"/>
        <end position="255"/>
    </location>
</feature>
<gene>
    <name evidence="2" type="ORF">STCU_11343</name>
</gene>
<feature type="region of interest" description="Disordered" evidence="1">
    <location>
        <begin position="113"/>
        <end position="132"/>
    </location>
</feature>
<dbReference type="EMBL" id="ATMH01011282">
    <property type="protein sequence ID" value="EPY16372.1"/>
    <property type="molecule type" value="Genomic_DNA"/>
</dbReference>
<feature type="region of interest" description="Disordered" evidence="1">
    <location>
        <begin position="190"/>
        <end position="220"/>
    </location>
</feature>
<proteinExistence type="predicted"/>
<feature type="compositionally biased region" description="Basic residues" evidence="1">
    <location>
        <begin position="199"/>
        <end position="208"/>
    </location>
</feature>
<sequence>MMFQSGGLVQGPYAPNSQPTASGNPLLEASLSTSLAPAVSFPTFYGQGNGGGATLIQPGSNTNVYNGASVSSIYNTAVPPAPRERSPTAISRSSGSPVSSSVLGLNSNVSLSTAASGPVQSANSTAANGGSDWQQQPFMAQMLPTAGVNGSFCVVGGNTSTDNYSTTFPNGGGVYMNANPSMNMGGFVNGSSTAPTWPSRRRSRRRPPTRGAAPTRAVAVSRPRRRVCMCTLAPGPPARTTTCRRTTRRRSPASS</sequence>
<feature type="compositionally biased region" description="Low complexity" evidence="1">
    <location>
        <begin position="91"/>
        <end position="102"/>
    </location>
</feature>
<dbReference type="Proteomes" id="UP000015354">
    <property type="component" value="Unassembled WGS sequence"/>
</dbReference>
<organism evidence="2 3">
    <name type="scientific">Strigomonas culicis</name>
    <dbReference type="NCBI Taxonomy" id="28005"/>
    <lineage>
        <taxon>Eukaryota</taxon>
        <taxon>Discoba</taxon>
        <taxon>Euglenozoa</taxon>
        <taxon>Kinetoplastea</taxon>
        <taxon>Metakinetoplastina</taxon>
        <taxon>Trypanosomatida</taxon>
        <taxon>Trypanosomatidae</taxon>
        <taxon>Strigomonadinae</taxon>
        <taxon>Strigomonas</taxon>
    </lineage>
</organism>
<keyword evidence="3" id="KW-1185">Reference proteome</keyword>
<comment type="caution">
    <text evidence="2">The sequence shown here is derived from an EMBL/GenBank/DDBJ whole genome shotgun (WGS) entry which is preliminary data.</text>
</comment>